<comment type="subcellular location">
    <subcellularLocation>
        <location evidence="1">Nucleus</location>
    </subcellularLocation>
</comment>
<dbReference type="Proteomes" id="UP000324585">
    <property type="component" value="Unassembled WGS sequence"/>
</dbReference>
<evidence type="ECO:0000256" key="4">
    <source>
        <dbReference type="ARBA" id="ARBA00023163"/>
    </source>
</evidence>
<dbReference type="PROSITE" id="PS00036">
    <property type="entry name" value="BZIP_BASIC"/>
    <property type="match status" value="1"/>
</dbReference>
<dbReference type="PROSITE" id="PS50217">
    <property type="entry name" value="BZIP"/>
    <property type="match status" value="1"/>
</dbReference>
<evidence type="ECO:0000313" key="10">
    <source>
        <dbReference type="Proteomes" id="UP000324585"/>
    </source>
</evidence>
<evidence type="ECO:0000313" key="9">
    <source>
        <dbReference type="EMBL" id="KAA8499531.1"/>
    </source>
</evidence>
<feature type="region of interest" description="Disordered" evidence="7">
    <location>
        <begin position="35"/>
        <end position="56"/>
    </location>
</feature>
<feature type="compositionally biased region" description="Basic and acidic residues" evidence="7">
    <location>
        <begin position="44"/>
        <end position="55"/>
    </location>
</feature>
<dbReference type="CDD" id="cd14702">
    <property type="entry name" value="bZIP_plant_GBF1"/>
    <property type="match status" value="1"/>
</dbReference>
<keyword evidence="2" id="KW-0805">Transcription regulation</keyword>
<proteinExistence type="predicted"/>
<keyword evidence="6" id="KW-0175">Coiled coil</keyword>
<sequence>MDPVDSYAIEFDGGAGRALQAVPNFENLDLFQPLFDAQSPPDAELEREPESESRQHVTCVDGTPATNQHLDSFHTGAVGEECGNEGDQGASCCSGDDGSELDSNADSVKIKVGGQLFHVDPKTVKDLSGSTARAARRMSAEERSVMLMKRKLRNRESAKRSRAKRLQTIHGLKEQMRNMSREAQQLRIRCEAATQQSLELRLQNEELKKSVAVVFGLQNPDVSLKGEE</sequence>
<keyword evidence="5" id="KW-0539">Nucleus</keyword>
<accession>A0A5J4Z6N3</accession>
<dbReference type="SUPFAM" id="SSF57959">
    <property type="entry name" value="Leucine zipper domain"/>
    <property type="match status" value="1"/>
</dbReference>
<dbReference type="AlphaFoldDB" id="A0A5J4Z6N3"/>
<keyword evidence="4" id="KW-0804">Transcription</keyword>
<organism evidence="9 10">
    <name type="scientific">Porphyridium purpureum</name>
    <name type="common">Red alga</name>
    <name type="synonym">Porphyridium cruentum</name>
    <dbReference type="NCBI Taxonomy" id="35688"/>
    <lineage>
        <taxon>Eukaryota</taxon>
        <taxon>Rhodophyta</taxon>
        <taxon>Bangiophyceae</taxon>
        <taxon>Porphyridiales</taxon>
        <taxon>Porphyridiaceae</taxon>
        <taxon>Porphyridium</taxon>
    </lineage>
</organism>
<evidence type="ECO:0000256" key="7">
    <source>
        <dbReference type="SAM" id="MobiDB-lite"/>
    </source>
</evidence>
<comment type="caution">
    <text evidence="9">The sequence shown here is derived from an EMBL/GenBank/DDBJ whole genome shotgun (WGS) entry which is preliminary data.</text>
</comment>
<evidence type="ECO:0000256" key="1">
    <source>
        <dbReference type="ARBA" id="ARBA00004123"/>
    </source>
</evidence>
<evidence type="ECO:0000259" key="8">
    <source>
        <dbReference type="PROSITE" id="PS50217"/>
    </source>
</evidence>
<dbReference type="InterPro" id="IPR045314">
    <property type="entry name" value="bZIP_plant_GBF1"/>
</dbReference>
<dbReference type="EMBL" id="VRMN01000001">
    <property type="protein sequence ID" value="KAA8499531.1"/>
    <property type="molecule type" value="Genomic_DNA"/>
</dbReference>
<dbReference type="GO" id="GO:0003700">
    <property type="term" value="F:DNA-binding transcription factor activity"/>
    <property type="evidence" value="ECO:0007669"/>
    <property type="project" value="InterPro"/>
</dbReference>
<feature type="region of interest" description="Disordered" evidence="7">
    <location>
        <begin position="78"/>
        <end position="99"/>
    </location>
</feature>
<dbReference type="GO" id="GO:0003677">
    <property type="term" value="F:DNA binding"/>
    <property type="evidence" value="ECO:0007669"/>
    <property type="project" value="UniProtKB-KW"/>
</dbReference>
<keyword evidence="3" id="KW-0238">DNA-binding</keyword>
<dbReference type="SMART" id="SM00338">
    <property type="entry name" value="BRLZ"/>
    <property type="match status" value="1"/>
</dbReference>
<dbReference type="GO" id="GO:0045893">
    <property type="term" value="P:positive regulation of DNA-templated transcription"/>
    <property type="evidence" value="ECO:0007669"/>
    <property type="project" value="TreeGrafter"/>
</dbReference>
<evidence type="ECO:0000256" key="2">
    <source>
        <dbReference type="ARBA" id="ARBA00023015"/>
    </source>
</evidence>
<reference evidence="10" key="1">
    <citation type="journal article" date="2019" name="Nat. Commun.">
        <title>Expansion of phycobilisome linker gene families in mesophilic red algae.</title>
        <authorList>
            <person name="Lee J."/>
            <person name="Kim D."/>
            <person name="Bhattacharya D."/>
            <person name="Yoon H.S."/>
        </authorList>
    </citation>
    <scope>NUCLEOTIDE SEQUENCE [LARGE SCALE GENOMIC DNA]</scope>
    <source>
        <strain evidence="10">CCMP 1328</strain>
    </source>
</reference>
<dbReference type="InterPro" id="IPR046347">
    <property type="entry name" value="bZIP_sf"/>
</dbReference>
<protein>
    <recommendedName>
        <fullName evidence="8">BZIP domain-containing protein</fullName>
    </recommendedName>
</protein>
<dbReference type="OrthoDB" id="6035at2759"/>
<dbReference type="GO" id="GO:0005634">
    <property type="term" value="C:nucleus"/>
    <property type="evidence" value="ECO:0007669"/>
    <property type="project" value="UniProtKB-SubCell"/>
</dbReference>
<name>A0A5J4Z6N3_PORPP</name>
<dbReference type="Pfam" id="PF07716">
    <property type="entry name" value="bZIP_2"/>
    <property type="match status" value="1"/>
</dbReference>
<feature type="domain" description="BZIP" evidence="8">
    <location>
        <begin position="149"/>
        <end position="207"/>
    </location>
</feature>
<evidence type="ECO:0000256" key="3">
    <source>
        <dbReference type="ARBA" id="ARBA00023125"/>
    </source>
</evidence>
<dbReference type="PANTHER" id="PTHR46391:SF35">
    <property type="entry name" value="BASIC LEUCINE ZIPPER 34-LIKE ISOFORM X1"/>
    <property type="match status" value="1"/>
</dbReference>
<evidence type="ECO:0000256" key="6">
    <source>
        <dbReference type="SAM" id="Coils"/>
    </source>
</evidence>
<dbReference type="InterPro" id="IPR052483">
    <property type="entry name" value="bZIP_transcription_regulators"/>
</dbReference>
<gene>
    <name evidence="9" type="ORF">FVE85_7116</name>
</gene>
<keyword evidence="10" id="KW-1185">Reference proteome</keyword>
<dbReference type="PANTHER" id="PTHR46391">
    <property type="entry name" value="BASIC LEUCINE ZIPPER 34"/>
    <property type="match status" value="1"/>
</dbReference>
<feature type="coiled-coil region" evidence="6">
    <location>
        <begin position="169"/>
        <end position="210"/>
    </location>
</feature>
<dbReference type="InterPro" id="IPR004827">
    <property type="entry name" value="bZIP"/>
</dbReference>
<evidence type="ECO:0000256" key="5">
    <source>
        <dbReference type="ARBA" id="ARBA00023242"/>
    </source>
</evidence>